<dbReference type="Gene3D" id="1.10.287.70">
    <property type="match status" value="1"/>
</dbReference>
<dbReference type="Gene3D" id="3.40.190.10">
    <property type="entry name" value="Periplasmic binding protein-like II"/>
    <property type="match status" value="1"/>
</dbReference>
<evidence type="ECO:0000256" key="16">
    <source>
        <dbReference type="ARBA" id="ARBA00034104"/>
    </source>
</evidence>
<dbReference type="GO" id="GO:0038023">
    <property type="term" value="F:signaling receptor activity"/>
    <property type="evidence" value="ECO:0007669"/>
    <property type="project" value="InterPro"/>
</dbReference>
<accession>A0A7T3R176</accession>
<dbReference type="InterPro" id="IPR001508">
    <property type="entry name" value="Iono_Glu_rcpt_met"/>
</dbReference>
<evidence type="ECO:0000256" key="20">
    <source>
        <dbReference type="PIRSR" id="PIRSR601508-3"/>
    </source>
</evidence>
<sequence>MLPTFTWIFSKWKTRVLVLEFAVLLFCILQNQEVKALPPVIRIGAIFTQDQKDSSMDFAFKYAVYRLNKDRTVLPNTTLVYDIQYVPRDDSFRTSKRVCRQLQNGVQALFGPSDALLGPHVQSICEALDVPHMESRLDLELNSKEFSVNLYPSQKLLNAAFKDVIRFLNWTKVAIVYEEDNGLFKLQELVKTPPTLKTEMYIRHANPSTYRNVLREIRQKEIFNLIIDTSTTHISQFFRAMLQLQMNDYRYHYLFTSFDIETFDLEDFKYNSVNMTAFRIVNLEDRKVVDLLEQMERFQTLGHNILNRSGIIQAEPALMYDSVHVLAAGLALLDKSSVIKTSNLSCDLEVPWRDGLSLYNYINTININGLTGRIEFKEGKRDNFKLDLLKLKREELRKVGHWTPAEGINITDRSAFYETSTNNVTLIVMTREEKPYVMVKNDANLTGNAMFEGFCIDLLKSIAAQVGFHFVLRLVPDHTYGVYDHETKEWNGIVKELMDKKADLAVASMTINYARESVIDFTKPFMNLGIGILFKVPTSQPTRLFSFMNPLAVEIWLYVLAAYLLVSFTLFVMARFSPYEWSNPHPCLAESPIVENQFSVSNSFWFITGTFLRQGSGLNPKATSTRIVGAIWWFFTLIIIASYTANLAAFLTVERMITPIENAEDLAGQTEISYGTLESGSTMTFFRDSMIDTYKKMWRYMENKKPSVFVSTYKEGIDRVLEGNYAFLMESTMLDYIVQRNCNLTQIGGLLDSKGYGIATPMGSPWRDKISLAILELQEKGEIQMMYDKWWKHNRGQDQESCNRNDKTNKESKANALDVDNIGGVFVVLLCGLAIAIMVAIFEFCYNSKKTMRSDCTSPNPQAQSLCVEMTDELCFALKCRGSRQKPALRRKCPNCNTRATHMNLGLDLAPPPRPNSATGRSQRESICDIPPPPAPLYRSVMQHYLNTGPDDFDLDTT</sequence>
<evidence type="ECO:0000256" key="5">
    <source>
        <dbReference type="ARBA" id="ARBA00022729"/>
    </source>
</evidence>
<evidence type="ECO:0000256" key="15">
    <source>
        <dbReference type="ARBA" id="ARBA00023303"/>
    </source>
</evidence>
<evidence type="ECO:0000256" key="1">
    <source>
        <dbReference type="ARBA" id="ARBA00008685"/>
    </source>
</evidence>
<keyword evidence="7" id="KW-0770">Synapse</keyword>
<evidence type="ECO:0000256" key="3">
    <source>
        <dbReference type="ARBA" id="ARBA00022475"/>
    </source>
</evidence>
<dbReference type="AlphaFoldDB" id="A0A7T3R176"/>
<dbReference type="PRINTS" id="PR00177">
    <property type="entry name" value="NMDARECEPTOR"/>
</dbReference>
<evidence type="ECO:0000256" key="6">
    <source>
        <dbReference type="ARBA" id="ARBA00022989"/>
    </source>
</evidence>
<evidence type="ECO:0000256" key="10">
    <source>
        <dbReference type="ARBA" id="ARBA00023170"/>
    </source>
</evidence>
<dbReference type="PANTHER" id="PTHR18966">
    <property type="entry name" value="IONOTROPIC GLUTAMATE RECEPTOR"/>
    <property type="match status" value="1"/>
</dbReference>
<dbReference type="SUPFAM" id="SSF53850">
    <property type="entry name" value="Periplasmic binding protein-like II"/>
    <property type="match status" value="1"/>
</dbReference>
<dbReference type="InterPro" id="IPR019594">
    <property type="entry name" value="Glu/Gly-bd"/>
</dbReference>
<name>A0A7T3R176_DIACI</name>
<dbReference type="InterPro" id="IPR028082">
    <property type="entry name" value="Peripla_BP_I"/>
</dbReference>
<evidence type="ECO:0000256" key="18">
    <source>
        <dbReference type="PIRSR" id="PIRSR601508-1"/>
    </source>
</evidence>
<feature type="region of interest" description="Disordered" evidence="21">
    <location>
        <begin position="904"/>
        <end position="926"/>
    </location>
</feature>
<feature type="binding site" evidence="18">
    <location>
        <position position="515"/>
    </location>
    <ligand>
        <name>L-glutamate</name>
        <dbReference type="ChEBI" id="CHEBI:29985"/>
    </ligand>
</feature>
<feature type="binding site" evidence="18">
    <location>
        <position position="682"/>
    </location>
    <ligand>
        <name>L-glutamate</name>
        <dbReference type="ChEBI" id="CHEBI:29985"/>
    </ligand>
</feature>
<evidence type="ECO:0000259" key="24">
    <source>
        <dbReference type="SMART" id="SM00918"/>
    </source>
</evidence>
<feature type="transmembrane region" description="Helical" evidence="22">
    <location>
        <begin position="630"/>
        <end position="651"/>
    </location>
</feature>
<keyword evidence="9 22" id="KW-0472">Membrane</keyword>
<evidence type="ECO:0000256" key="22">
    <source>
        <dbReference type="SAM" id="Phobius"/>
    </source>
</evidence>
<evidence type="ECO:0000256" key="14">
    <source>
        <dbReference type="ARBA" id="ARBA00023286"/>
    </source>
</evidence>
<protein>
    <submittedName>
        <fullName evidence="25">Ionotropic receptor 7</fullName>
    </submittedName>
</protein>
<dbReference type="InterPro" id="IPR001320">
    <property type="entry name" value="Iontro_rcpt_C"/>
</dbReference>
<dbReference type="Pfam" id="PF10613">
    <property type="entry name" value="Lig_chan-Glu_bd"/>
    <property type="match status" value="1"/>
</dbReference>
<dbReference type="InterPro" id="IPR015683">
    <property type="entry name" value="Ionotropic_Glu_rcpt"/>
</dbReference>
<keyword evidence="14" id="KW-1071">Ligand-gated ion channel</keyword>
<evidence type="ECO:0000256" key="13">
    <source>
        <dbReference type="ARBA" id="ARBA00023273"/>
    </source>
</evidence>
<keyword evidence="8" id="KW-0406">Ion transport</keyword>
<dbReference type="EMBL" id="MN731556">
    <property type="protein sequence ID" value="QPZ88971.1"/>
    <property type="molecule type" value="mRNA"/>
</dbReference>
<dbReference type="FunFam" id="3.40.190.10:FF:000060">
    <property type="entry name" value="Glutamate receptor ionotropic, kainate 1"/>
    <property type="match status" value="1"/>
</dbReference>
<dbReference type="FunFam" id="3.40.190.10:FF:000072">
    <property type="entry name" value="glutamate receptor ionotropic, kainate 4"/>
    <property type="match status" value="1"/>
</dbReference>
<keyword evidence="6 22" id="KW-1133">Transmembrane helix</keyword>
<keyword evidence="15" id="KW-0407">Ion channel</keyword>
<evidence type="ECO:0000313" key="25">
    <source>
        <dbReference type="EMBL" id="QPZ88971.1"/>
    </source>
</evidence>
<evidence type="ECO:0000256" key="7">
    <source>
        <dbReference type="ARBA" id="ARBA00023018"/>
    </source>
</evidence>
<keyword evidence="20" id="KW-1015">Disulfide bond</keyword>
<dbReference type="GO" id="GO:0042734">
    <property type="term" value="C:presynaptic membrane"/>
    <property type="evidence" value="ECO:0007669"/>
    <property type="project" value="UniProtKB-SubCell"/>
</dbReference>
<keyword evidence="3" id="KW-1003">Cell membrane</keyword>
<reference evidence="25" key="1">
    <citation type="submission" date="2019-11" db="EMBL/GenBank/DDBJ databases">
        <title>Host plant odors and their recognition by OBPs of Diaphorina citri Kuwayama (Hemiptera: Psyllidae).</title>
        <authorList>
            <person name="Zhengbing W."/>
            <person name="Xinnian Z."/>
        </authorList>
    </citation>
    <scope>NUCLEOTIDE SEQUENCE</scope>
</reference>
<dbReference type="CDD" id="cd06382">
    <property type="entry name" value="PBP1_iGluR_Kainate"/>
    <property type="match status" value="1"/>
</dbReference>
<feature type="disulfide bond" evidence="20">
    <location>
        <begin position="742"/>
        <end position="802"/>
    </location>
</feature>
<evidence type="ECO:0000256" key="21">
    <source>
        <dbReference type="SAM" id="MobiDB-lite"/>
    </source>
</evidence>
<feature type="domain" description="Ionotropic glutamate receptor C-terminal" evidence="23">
    <location>
        <begin position="425"/>
        <end position="793"/>
    </location>
</feature>
<feature type="site" description="Interaction with the cone snail toxin Con-ikot-ikot" evidence="19">
    <location>
        <position position="687"/>
    </location>
</feature>
<dbReference type="SUPFAM" id="SSF53822">
    <property type="entry name" value="Periplasmic binding protein-like I"/>
    <property type="match status" value="1"/>
</dbReference>
<dbReference type="Pfam" id="PF00060">
    <property type="entry name" value="Lig_chan"/>
    <property type="match status" value="1"/>
</dbReference>
<dbReference type="GO" id="GO:0015276">
    <property type="term" value="F:ligand-gated monoatomic ion channel activity"/>
    <property type="evidence" value="ECO:0007669"/>
    <property type="project" value="InterPro"/>
</dbReference>
<gene>
    <name evidence="25" type="primary">IR7</name>
</gene>
<feature type="transmembrane region" description="Helical" evidence="22">
    <location>
        <begin position="555"/>
        <end position="574"/>
    </location>
</feature>
<dbReference type="Pfam" id="PF01094">
    <property type="entry name" value="ANF_receptor"/>
    <property type="match status" value="1"/>
</dbReference>
<dbReference type="GO" id="GO:0045211">
    <property type="term" value="C:postsynaptic membrane"/>
    <property type="evidence" value="ECO:0007669"/>
    <property type="project" value="UniProtKB-SubCell"/>
</dbReference>
<dbReference type="SMART" id="SM00918">
    <property type="entry name" value="Lig_chan-Glu_bd"/>
    <property type="match status" value="1"/>
</dbReference>
<feature type="transmembrane region" description="Helical" evidence="22">
    <location>
        <begin position="822"/>
        <end position="845"/>
    </location>
</feature>
<keyword evidence="11" id="KW-0325">Glycoprotein</keyword>
<dbReference type="FunFam" id="1.10.287.70:FF:000010">
    <property type="entry name" value="Putative glutamate receptor ionotropic kainate 1"/>
    <property type="match status" value="1"/>
</dbReference>
<keyword evidence="12" id="KW-0628">Postsynaptic cell membrane</keyword>
<organism evidence="25">
    <name type="scientific">Diaphorina citri</name>
    <name type="common">Asian citrus psyllid</name>
    <dbReference type="NCBI Taxonomy" id="121845"/>
    <lineage>
        <taxon>Eukaryota</taxon>
        <taxon>Metazoa</taxon>
        <taxon>Ecdysozoa</taxon>
        <taxon>Arthropoda</taxon>
        <taxon>Hexapoda</taxon>
        <taxon>Insecta</taxon>
        <taxon>Pterygota</taxon>
        <taxon>Neoptera</taxon>
        <taxon>Paraneoptera</taxon>
        <taxon>Hemiptera</taxon>
        <taxon>Sternorrhyncha</taxon>
        <taxon>Psylloidea</taxon>
        <taxon>Psyllidae</taxon>
        <taxon>Diaphorininae</taxon>
        <taxon>Diaphorina</taxon>
    </lineage>
</organism>
<feature type="domain" description="Ionotropic glutamate receptor L-glutamate and glycine-binding" evidence="24">
    <location>
        <begin position="435"/>
        <end position="499"/>
    </location>
</feature>
<evidence type="ECO:0000256" key="9">
    <source>
        <dbReference type="ARBA" id="ARBA00023136"/>
    </source>
</evidence>
<dbReference type="FunFam" id="3.40.190.10:FF:000167">
    <property type="entry name" value="Eye-enriched kainate receptor, isoform B"/>
    <property type="match status" value="1"/>
</dbReference>
<keyword evidence="2" id="KW-0813">Transport</keyword>
<feature type="binding site" evidence="18">
    <location>
        <position position="681"/>
    </location>
    <ligand>
        <name>L-glutamate</name>
        <dbReference type="ChEBI" id="CHEBI:29985"/>
    </ligand>
</feature>
<evidence type="ECO:0000256" key="19">
    <source>
        <dbReference type="PIRSR" id="PIRSR601508-2"/>
    </source>
</evidence>
<comment type="similarity">
    <text evidence="1">Belongs to the glutamate-gated ion channel (TC 1.A.10.1) family.</text>
</comment>
<keyword evidence="5" id="KW-0732">Signal</keyword>
<keyword evidence="4 22" id="KW-0812">Transmembrane</keyword>
<dbReference type="InterPro" id="IPR001828">
    <property type="entry name" value="ANF_lig-bd_rcpt"/>
</dbReference>
<dbReference type="SMART" id="SM00079">
    <property type="entry name" value="PBPe"/>
    <property type="match status" value="1"/>
</dbReference>
<dbReference type="Gene3D" id="3.40.50.2300">
    <property type="match status" value="2"/>
</dbReference>
<comment type="subcellular location">
    <subcellularLocation>
        <location evidence="16">Postsynaptic cell membrane</location>
        <topology evidence="16">Multi-pass membrane protein</topology>
    </subcellularLocation>
    <subcellularLocation>
        <location evidence="17">Presynaptic cell membrane</location>
        <topology evidence="17">Multi-pass membrane protein</topology>
    </subcellularLocation>
</comment>
<evidence type="ECO:0000259" key="23">
    <source>
        <dbReference type="SMART" id="SM00079"/>
    </source>
</evidence>
<proteinExistence type="evidence at transcript level"/>
<keyword evidence="13" id="KW-0966">Cell projection</keyword>
<evidence type="ECO:0000256" key="17">
    <source>
        <dbReference type="ARBA" id="ARBA00034107"/>
    </source>
</evidence>
<evidence type="ECO:0000256" key="11">
    <source>
        <dbReference type="ARBA" id="ARBA00023180"/>
    </source>
</evidence>
<evidence type="ECO:0000256" key="12">
    <source>
        <dbReference type="ARBA" id="ARBA00023257"/>
    </source>
</evidence>
<evidence type="ECO:0000256" key="8">
    <source>
        <dbReference type="ARBA" id="ARBA00023065"/>
    </source>
</evidence>
<feature type="binding site" evidence="18">
    <location>
        <position position="510"/>
    </location>
    <ligand>
        <name>L-glutamate</name>
        <dbReference type="ChEBI" id="CHEBI:29985"/>
    </ligand>
</feature>
<feature type="site" description="Crucial to convey clamshell closure to channel opening" evidence="19">
    <location>
        <position position="660"/>
    </location>
</feature>
<evidence type="ECO:0000256" key="4">
    <source>
        <dbReference type="ARBA" id="ARBA00022692"/>
    </source>
</evidence>
<feature type="binding site" evidence="18">
    <location>
        <position position="730"/>
    </location>
    <ligand>
        <name>L-glutamate</name>
        <dbReference type="ChEBI" id="CHEBI:29985"/>
    </ligand>
</feature>
<keyword evidence="10 25" id="KW-0675">Receptor</keyword>
<evidence type="ECO:0000256" key="2">
    <source>
        <dbReference type="ARBA" id="ARBA00022448"/>
    </source>
</evidence>